<dbReference type="GO" id="GO:0009117">
    <property type="term" value="P:nucleotide metabolic process"/>
    <property type="evidence" value="ECO:0007669"/>
    <property type="project" value="TreeGrafter"/>
</dbReference>
<comment type="caution">
    <text evidence="2">Lacks conserved residue(s) required for the propagation of feature annotation.</text>
</comment>
<sequence>MDCIFCKIIRGEEPASMVYEDEMVLGFMTPHQFHEGMCLVTSKQHIDHFMDLPEDVAVRIIQTAQKIAKNIMREFQPQRVGYVVAGFGVLHAHLNIVSMKCRHDITSKHFAYMGDNGEFQFSESHLPTAARAELDQLAARIKV</sequence>
<dbReference type="Gene3D" id="3.30.428.10">
    <property type="entry name" value="HIT-like"/>
    <property type="match status" value="1"/>
</dbReference>
<dbReference type="InterPro" id="IPR036265">
    <property type="entry name" value="HIT-like_sf"/>
</dbReference>
<dbReference type="Pfam" id="PF01230">
    <property type="entry name" value="HIT"/>
    <property type="match status" value="1"/>
</dbReference>
<dbReference type="GO" id="GO:0003824">
    <property type="term" value="F:catalytic activity"/>
    <property type="evidence" value="ECO:0007669"/>
    <property type="project" value="InterPro"/>
</dbReference>
<evidence type="ECO:0000256" key="1">
    <source>
        <dbReference type="PIRSR" id="PIRSR601310-1"/>
    </source>
</evidence>
<dbReference type="SUPFAM" id="SSF54197">
    <property type="entry name" value="HIT-like"/>
    <property type="match status" value="1"/>
</dbReference>
<dbReference type="InterPro" id="IPR011146">
    <property type="entry name" value="HIT-like"/>
</dbReference>
<name>A0A0H4T752_9BACT</name>
<protein>
    <submittedName>
        <fullName evidence="4">Hit, histidine triad domain-containing protein</fullName>
    </submittedName>
</protein>
<dbReference type="PROSITE" id="PS51084">
    <property type="entry name" value="HIT_2"/>
    <property type="match status" value="1"/>
</dbReference>
<proteinExistence type="predicted"/>
<dbReference type="PANTHER" id="PTHR46648:SF1">
    <property type="entry name" value="ADENOSINE 5'-MONOPHOSPHORAMIDASE HNT1"/>
    <property type="match status" value="1"/>
</dbReference>
<dbReference type="EMBL" id="KT007001">
    <property type="protein sequence ID" value="AKQ02540.1"/>
    <property type="molecule type" value="Genomic_DNA"/>
</dbReference>
<organism evidence="4">
    <name type="scientific">uncultured Parcubacteria bacterium Rifle_16ft_4_minimus_37658</name>
    <dbReference type="NCBI Taxonomy" id="1665141"/>
    <lineage>
        <taxon>Bacteria</taxon>
        <taxon>Candidatus Parcubacteria</taxon>
        <taxon>environmental samples</taxon>
    </lineage>
</organism>
<evidence type="ECO:0000256" key="2">
    <source>
        <dbReference type="PROSITE-ProRule" id="PRU00464"/>
    </source>
</evidence>
<evidence type="ECO:0000313" key="4">
    <source>
        <dbReference type="EMBL" id="AKQ02540.1"/>
    </source>
</evidence>
<evidence type="ECO:0000259" key="3">
    <source>
        <dbReference type="PROSITE" id="PS51084"/>
    </source>
</evidence>
<dbReference type="AlphaFoldDB" id="A0A0H4T752"/>
<reference evidence="4" key="1">
    <citation type="journal article" date="2015" name="ISME J.">
        <title>Aquifer environment selects for microbial species cohorts in sediment and groundwater.</title>
        <authorList>
            <person name="Hug L.A."/>
            <person name="Thomas B.C."/>
            <person name="Brown C.T."/>
            <person name="Frischkorn K.R."/>
            <person name="Williams K.H."/>
            <person name="Tringe S.G."/>
            <person name="Banfield J.F."/>
        </authorList>
    </citation>
    <scope>NUCLEOTIDE SEQUENCE</scope>
</reference>
<dbReference type="PANTHER" id="PTHR46648">
    <property type="entry name" value="HIT FAMILY PROTEIN 1"/>
    <property type="match status" value="1"/>
</dbReference>
<feature type="domain" description="HIT" evidence="3">
    <location>
        <begin position="4"/>
        <end position="107"/>
    </location>
</feature>
<dbReference type="PRINTS" id="PR00332">
    <property type="entry name" value="HISTRIAD"/>
</dbReference>
<feature type="active site" description="Tele-AMP-histidine intermediate" evidence="1">
    <location>
        <position position="93"/>
    </location>
</feature>
<dbReference type="InterPro" id="IPR001310">
    <property type="entry name" value="Histidine_triad_HIT"/>
</dbReference>
<accession>A0A0H4T752</accession>